<gene>
    <name evidence="1" type="primary">bg</name>
</gene>
<dbReference type="AlphaFoldDB" id="Q00386"/>
<feature type="non-terminal residue" evidence="1">
    <location>
        <position position="1"/>
    </location>
</feature>
<reference evidence="1" key="1">
    <citation type="journal article" date="1996" name="Proc. Natl. Acad. Sci. U.S.A.">
        <title>Molecular markers reveal cryptic sex in the human pathogen Coccidioides immitis.</title>
        <authorList>
            <person name="Burt A."/>
            <person name="Carter D.A."/>
            <person name="Koenig G.L."/>
            <person name="White T.J."/>
            <person name="Taylor J.W."/>
        </authorList>
    </citation>
    <scope>NUCLEOTIDE SEQUENCE</scope>
</reference>
<name>Q00386_COCIT</name>
<organism evidence="1">
    <name type="scientific">Coccidioides immitis</name>
    <name type="common">Valley fever fungus</name>
    <dbReference type="NCBI Taxonomy" id="5501"/>
    <lineage>
        <taxon>Eukaryota</taxon>
        <taxon>Fungi</taxon>
        <taxon>Dikarya</taxon>
        <taxon>Ascomycota</taxon>
        <taxon>Pezizomycotina</taxon>
        <taxon>Eurotiomycetes</taxon>
        <taxon>Eurotiomycetidae</taxon>
        <taxon>Onygenales</taxon>
        <taxon>Onygenaceae</taxon>
        <taxon>Coccidioides</taxon>
    </lineage>
</organism>
<evidence type="ECO:0000313" key="1">
    <source>
        <dbReference type="EMBL" id="CAA63857.1"/>
    </source>
</evidence>
<proteinExistence type="predicted"/>
<dbReference type="EMBL" id="X94138">
    <property type="protein sequence ID" value="CAA63857.1"/>
    <property type="molecule type" value="Genomic_DNA"/>
</dbReference>
<feature type="non-terminal residue" evidence="1">
    <location>
        <position position="39"/>
    </location>
</feature>
<accession>Q00386</accession>
<sequence>TRAGAQKPEKFSAKKNRYSRRNIKGRTGTFCFGKTHLCM</sequence>
<protein>
    <submittedName>
        <fullName evidence="1">Bg protein</fullName>
    </submittedName>
</protein>